<name>A0A8W8P0I4_MAGGI</name>
<accession>A0A8W8P0I4</accession>
<keyword evidence="2" id="KW-1185">Reference proteome</keyword>
<protein>
    <submittedName>
        <fullName evidence="1">Uncharacterized protein</fullName>
    </submittedName>
</protein>
<evidence type="ECO:0000313" key="1">
    <source>
        <dbReference type="EnsemblMetazoa" id="G8804.1:cds"/>
    </source>
</evidence>
<dbReference type="Proteomes" id="UP000005408">
    <property type="component" value="Unassembled WGS sequence"/>
</dbReference>
<reference evidence="1" key="1">
    <citation type="submission" date="2022-08" db="UniProtKB">
        <authorList>
            <consortium name="EnsemblMetazoa"/>
        </authorList>
    </citation>
    <scope>IDENTIFICATION</scope>
    <source>
        <strain evidence="1">05x7-T-G4-1.051#20</strain>
    </source>
</reference>
<evidence type="ECO:0000313" key="2">
    <source>
        <dbReference type="Proteomes" id="UP000005408"/>
    </source>
</evidence>
<organism evidence="1 2">
    <name type="scientific">Magallana gigas</name>
    <name type="common">Pacific oyster</name>
    <name type="synonym">Crassostrea gigas</name>
    <dbReference type="NCBI Taxonomy" id="29159"/>
    <lineage>
        <taxon>Eukaryota</taxon>
        <taxon>Metazoa</taxon>
        <taxon>Spiralia</taxon>
        <taxon>Lophotrochozoa</taxon>
        <taxon>Mollusca</taxon>
        <taxon>Bivalvia</taxon>
        <taxon>Autobranchia</taxon>
        <taxon>Pteriomorphia</taxon>
        <taxon>Ostreida</taxon>
        <taxon>Ostreoidea</taxon>
        <taxon>Ostreidae</taxon>
        <taxon>Magallana</taxon>
    </lineage>
</organism>
<dbReference type="AlphaFoldDB" id="A0A8W8P0I4"/>
<proteinExistence type="predicted"/>
<dbReference type="EnsemblMetazoa" id="G8804.1">
    <property type="protein sequence ID" value="G8804.1:cds"/>
    <property type="gene ID" value="G8804"/>
</dbReference>
<sequence>MIGFGLFVAITSLVNNEYSKTITDDNVRCTKTKKAEMSRFQSIYDSQETEAQHPRSCLAKSQIESRLSLCLRNCLKTSKTYFQYLKGLFCSFPWLDIENEDFKREVKELVGENPCKFRSMCSFASQKFTQMRNQLRRMLFHSTMDIQALSLDGLCNYLYRPFTPPGESPVDKKRRKMTRAFLSTKKFNECEKFWAEFKEFYASIKEDIRPNIWDLLQEKEERRIKRYQDEQEREK</sequence>